<keyword evidence="4 6" id="KW-1133">Transmembrane helix</keyword>
<comment type="similarity">
    <text evidence="2">Belongs to the PA-phosphatase related phosphoesterase family.</text>
</comment>
<evidence type="ECO:0000256" key="3">
    <source>
        <dbReference type="ARBA" id="ARBA00022692"/>
    </source>
</evidence>
<dbReference type="SUPFAM" id="SSF48317">
    <property type="entry name" value="Acid phosphatase/Vanadium-dependent haloperoxidase"/>
    <property type="match status" value="1"/>
</dbReference>
<dbReference type="GO" id="GO:0046839">
    <property type="term" value="P:phospholipid dephosphorylation"/>
    <property type="evidence" value="ECO:0007669"/>
    <property type="project" value="TreeGrafter"/>
</dbReference>
<keyword evidence="3 6" id="KW-0812">Transmembrane</keyword>
<dbReference type="PANTHER" id="PTHR10165">
    <property type="entry name" value="LIPID PHOSPHATE PHOSPHATASE"/>
    <property type="match status" value="1"/>
</dbReference>
<proteinExistence type="inferred from homology"/>
<keyword evidence="9" id="KW-1185">Reference proteome</keyword>
<dbReference type="Pfam" id="PF01569">
    <property type="entry name" value="PAP2"/>
    <property type="match status" value="1"/>
</dbReference>
<evidence type="ECO:0000256" key="1">
    <source>
        <dbReference type="ARBA" id="ARBA00004141"/>
    </source>
</evidence>
<dbReference type="EMBL" id="UFAJ01000282">
    <property type="protein sequence ID" value="SSD60149.1"/>
    <property type="molecule type" value="Genomic_DNA"/>
</dbReference>
<organism evidence="8 9">
    <name type="scientific">Saccharomycodes ludwigii</name>
    <dbReference type="NCBI Taxonomy" id="36035"/>
    <lineage>
        <taxon>Eukaryota</taxon>
        <taxon>Fungi</taxon>
        <taxon>Dikarya</taxon>
        <taxon>Ascomycota</taxon>
        <taxon>Saccharomycotina</taxon>
        <taxon>Saccharomycetes</taxon>
        <taxon>Saccharomycodales</taxon>
        <taxon>Saccharomycodaceae</taxon>
        <taxon>Saccharomycodes</taxon>
    </lineage>
</organism>
<dbReference type="PANTHER" id="PTHR10165:SF35">
    <property type="entry name" value="RE23632P"/>
    <property type="match status" value="1"/>
</dbReference>
<dbReference type="FunFam" id="1.20.144.10:FF:000017">
    <property type="entry name" value="Diacylglycerol pyrophosphate phosphatase 1"/>
    <property type="match status" value="1"/>
</dbReference>
<feature type="transmembrane region" description="Helical" evidence="6">
    <location>
        <begin position="102"/>
        <end position="122"/>
    </location>
</feature>
<evidence type="ECO:0000256" key="2">
    <source>
        <dbReference type="ARBA" id="ARBA00008816"/>
    </source>
</evidence>
<feature type="transmembrane region" description="Helical" evidence="6">
    <location>
        <begin position="75"/>
        <end position="95"/>
    </location>
</feature>
<evidence type="ECO:0000256" key="6">
    <source>
        <dbReference type="SAM" id="Phobius"/>
    </source>
</evidence>
<dbReference type="GO" id="GO:0008195">
    <property type="term" value="F:phosphatidate phosphatase activity"/>
    <property type="evidence" value="ECO:0007669"/>
    <property type="project" value="TreeGrafter"/>
</dbReference>
<feature type="domain" description="Phosphatidic acid phosphatase type 2/haloperoxidase" evidence="7">
    <location>
        <begin position="109"/>
        <end position="251"/>
    </location>
</feature>
<dbReference type="GO" id="GO:0016020">
    <property type="term" value="C:membrane"/>
    <property type="evidence" value="ECO:0007669"/>
    <property type="project" value="UniProtKB-SubCell"/>
</dbReference>
<dbReference type="VEuPathDB" id="FungiDB:SCODWIG_01910"/>
<dbReference type="SMART" id="SM00014">
    <property type="entry name" value="acidPPc"/>
    <property type="match status" value="1"/>
</dbReference>
<dbReference type="Proteomes" id="UP000262825">
    <property type="component" value="Unassembled WGS sequence"/>
</dbReference>
<accession>A0A376B6F1</accession>
<evidence type="ECO:0000256" key="5">
    <source>
        <dbReference type="ARBA" id="ARBA00023136"/>
    </source>
</evidence>
<dbReference type="CDD" id="cd03390">
    <property type="entry name" value="PAP2_containing_1_like"/>
    <property type="match status" value="1"/>
</dbReference>
<dbReference type="InterPro" id="IPR043216">
    <property type="entry name" value="PAP-like"/>
</dbReference>
<evidence type="ECO:0000313" key="9">
    <source>
        <dbReference type="Proteomes" id="UP000262825"/>
    </source>
</evidence>
<keyword evidence="5 6" id="KW-0472">Membrane</keyword>
<evidence type="ECO:0000256" key="4">
    <source>
        <dbReference type="ARBA" id="ARBA00022989"/>
    </source>
</evidence>
<dbReference type="InterPro" id="IPR000326">
    <property type="entry name" value="PAP2/HPO"/>
</dbReference>
<dbReference type="AlphaFoldDB" id="A0A376B6F1"/>
<sequence>MTFPSVNRLTFGLDRIKTYPTFKKWRGSDVLFLILIVLLNIPVYHFQPFQRQFYINDMTIAHPYADPQTVNDSALALYAFGIPFFTIIILTLLFADPKHKIYLLYISLLGLTISVFLTGLITDYLKNWIGRLRPDFLSRCMPKPGVPENRLVYAKDVCTTHNMDILIDGFRTTPSGHSSESFSGLGYLYFWLCGQLLTEYTLTGTWRKVVASIPLLGASLIALSRTQDYRHHFIDVIIGSILGIVIAHWCYRRNFPSIHSKDPFKPLLDDSGVTLDNDLAIFNSKTGRSGTNSNGTTVTDNTNFQHVSIDEESLPLTIT</sequence>
<protein>
    <submittedName>
        <fullName evidence="8">Related to Diacylglycerol pyrophosphate phosphatase 1</fullName>
    </submittedName>
</protein>
<gene>
    <name evidence="8" type="ORF">SCODWIG_01910</name>
</gene>
<dbReference type="OrthoDB" id="10030083at2759"/>
<dbReference type="GO" id="GO:0006644">
    <property type="term" value="P:phospholipid metabolic process"/>
    <property type="evidence" value="ECO:0007669"/>
    <property type="project" value="InterPro"/>
</dbReference>
<evidence type="ECO:0000313" key="8">
    <source>
        <dbReference type="EMBL" id="SSD60149.1"/>
    </source>
</evidence>
<name>A0A376B6F1_9ASCO</name>
<dbReference type="InterPro" id="IPR036938">
    <property type="entry name" value="PAP2/HPO_sf"/>
</dbReference>
<reference evidence="9" key="1">
    <citation type="submission" date="2018-06" db="EMBL/GenBank/DDBJ databases">
        <authorList>
            <person name="Guldener U."/>
        </authorList>
    </citation>
    <scope>NUCLEOTIDE SEQUENCE [LARGE SCALE GENOMIC DNA]</scope>
    <source>
        <strain evidence="9">UTAD17</strain>
    </source>
</reference>
<dbReference type="Gene3D" id="1.20.144.10">
    <property type="entry name" value="Phosphatidic acid phosphatase type 2/haloperoxidase"/>
    <property type="match status" value="1"/>
</dbReference>
<comment type="subcellular location">
    <subcellularLocation>
        <location evidence="1">Membrane</location>
        <topology evidence="1">Multi-pass membrane protein</topology>
    </subcellularLocation>
</comment>
<feature type="transmembrane region" description="Helical" evidence="6">
    <location>
        <begin position="30"/>
        <end position="47"/>
    </location>
</feature>
<evidence type="ECO:0000259" key="7">
    <source>
        <dbReference type="SMART" id="SM00014"/>
    </source>
</evidence>